<evidence type="ECO:0000313" key="2">
    <source>
        <dbReference type="EMBL" id="KPP58855.1"/>
    </source>
</evidence>
<name>A0A0P7XZY3_SCLFO</name>
<feature type="non-terminal residue" evidence="2">
    <location>
        <position position="1"/>
    </location>
</feature>
<dbReference type="Proteomes" id="UP000034805">
    <property type="component" value="Unassembled WGS sequence"/>
</dbReference>
<evidence type="ECO:0000313" key="3">
    <source>
        <dbReference type="Proteomes" id="UP000034805"/>
    </source>
</evidence>
<dbReference type="AlphaFoldDB" id="A0A0P7XZY3"/>
<sequence>KRHAVLLTPRLTSGSTAHSRHTLQDDEPQPNGQLHPDSATALVQPAGGATISMTVTPGNRLNRHLGELIHSTSCCWHRWARASCTLVLNGAAVTLLVSQWPIDHTEAGVTRSLFLQPNLGSSDGAHSFLLQFTSTVQTTPLSCTGNKPRSYRNGPLCDSG</sequence>
<evidence type="ECO:0000256" key="1">
    <source>
        <dbReference type="SAM" id="MobiDB-lite"/>
    </source>
</evidence>
<reference evidence="2 3" key="1">
    <citation type="submission" date="2015-08" db="EMBL/GenBank/DDBJ databases">
        <title>The genome of the Asian arowana (Scleropages formosus).</title>
        <authorList>
            <person name="Tan M.H."/>
            <person name="Gan H.M."/>
            <person name="Croft L.J."/>
            <person name="Austin C.M."/>
        </authorList>
    </citation>
    <scope>NUCLEOTIDE SEQUENCE [LARGE SCALE GENOMIC DNA]</scope>
    <source>
        <strain evidence="2">Aro1</strain>
    </source>
</reference>
<proteinExistence type="predicted"/>
<organism evidence="2 3">
    <name type="scientific">Scleropages formosus</name>
    <name type="common">Asian bonytongue</name>
    <name type="synonym">Osteoglossum formosum</name>
    <dbReference type="NCBI Taxonomy" id="113540"/>
    <lineage>
        <taxon>Eukaryota</taxon>
        <taxon>Metazoa</taxon>
        <taxon>Chordata</taxon>
        <taxon>Craniata</taxon>
        <taxon>Vertebrata</taxon>
        <taxon>Euteleostomi</taxon>
        <taxon>Actinopterygii</taxon>
        <taxon>Neopterygii</taxon>
        <taxon>Teleostei</taxon>
        <taxon>Osteoglossocephala</taxon>
        <taxon>Osteoglossomorpha</taxon>
        <taxon>Osteoglossiformes</taxon>
        <taxon>Osteoglossidae</taxon>
        <taxon>Scleropages</taxon>
    </lineage>
</organism>
<feature type="region of interest" description="Disordered" evidence="1">
    <location>
        <begin position="1"/>
        <end position="34"/>
    </location>
</feature>
<dbReference type="EMBL" id="JARO02013087">
    <property type="protein sequence ID" value="KPP58855.1"/>
    <property type="molecule type" value="Genomic_DNA"/>
</dbReference>
<gene>
    <name evidence="2" type="ORF">Z043_123277</name>
</gene>
<protein>
    <submittedName>
        <fullName evidence="2">Uncharacterized protein</fullName>
    </submittedName>
</protein>
<accession>A0A0P7XZY3</accession>
<comment type="caution">
    <text evidence="2">The sequence shown here is derived from an EMBL/GenBank/DDBJ whole genome shotgun (WGS) entry which is preliminary data.</text>
</comment>